<sequence length="800" mass="86416">MSELDAEALGEQIAHHSEQISGPSATPEVGRPRRRKEDARLLTGRTRWTDNLTRPGMLHVAFLRSPMAHARITRVDVSGARGLPGVVAAFGGQDFAEEQGSLPCAWAVSEDIVIPDHPPMAVSEVRYVGEAVACVVATDRYRAADALEAIEVDYEPLPAVLDMEEALAGGGPKVHEAGNKAYSMKMTSGDVEAAFRDAPVVIERTFRQQRLIPSAMEPRAVLADTDGDSYTVWSSTQIPHVLRVMLAVVTGIPEHKLRVIAPDVGGGFGSKLQVTAEEVLCLLMARRLGRPVKWTESRSEGNLTVHHGRDQLQRIRLAADADGRLRGLTVDLLADMGAYLMLVTPGIPLLGASMFNAIYKMDAYEFGCTGVFTTKMPTDAYRGAGRPEATFGIERMMDELAAELRMDPLEVRRRNWIRHEEFPYTTISGLTYDSGNYEAATDKALSMFGYDKLRAEQADRRDRGDPVQLGIGVSTYTEMCGLAPSRLLGESNYGAGGWEHGSIRMLPTGKVEVITGTSPHGQGHVTSWSQIVADSLGVPFEDVTVLHGDTAIAHKGMDTYGSRSLVVGGMAVLRACEKVKDKARTLAAHLLECSPEDLEFEAGAFKVRGTDAQRTIQELAYAAFTGHDLPHGVEARLDSDATFDPENYSFPHGTHLCAVEVDTETGMTRIRSYVAVDDVGTVVNPLIVEGQVHGGIAQGIAQALYEEAAYDADGNLLTTTMADYLLPSAADLPAFQLDRTETPATSNPLGVKGVGEAGTIASTPAVVNAVVDALRPSGVRDVEMPCTPERVWRALEGARR</sequence>
<evidence type="ECO:0000256" key="1">
    <source>
        <dbReference type="ARBA" id="ARBA00022505"/>
    </source>
</evidence>
<dbReference type="PANTHER" id="PTHR11908:SF132">
    <property type="entry name" value="ALDEHYDE OXIDASE 1-RELATED"/>
    <property type="match status" value="1"/>
</dbReference>
<dbReference type="PANTHER" id="PTHR11908">
    <property type="entry name" value="XANTHINE DEHYDROGENASE"/>
    <property type="match status" value="1"/>
</dbReference>
<comment type="caution">
    <text evidence="5">The sequence shown here is derived from an EMBL/GenBank/DDBJ whole genome shotgun (WGS) entry which is preliminary data.</text>
</comment>
<name>A0ABT0GA03_9ACTN</name>
<dbReference type="Gene3D" id="3.30.365.10">
    <property type="entry name" value="Aldehyde oxidase/xanthine dehydrogenase, molybdopterin binding domain"/>
    <property type="match status" value="4"/>
</dbReference>
<dbReference type="InterPro" id="IPR000674">
    <property type="entry name" value="Ald_Oxase/Xan_DH_a/b"/>
</dbReference>
<evidence type="ECO:0000256" key="2">
    <source>
        <dbReference type="ARBA" id="ARBA00023002"/>
    </source>
</evidence>
<feature type="region of interest" description="Disordered" evidence="3">
    <location>
        <begin position="1"/>
        <end position="37"/>
    </location>
</feature>
<evidence type="ECO:0000259" key="4">
    <source>
        <dbReference type="SMART" id="SM01008"/>
    </source>
</evidence>
<dbReference type="InterPro" id="IPR036856">
    <property type="entry name" value="Ald_Oxase/Xan_DH_a/b_sf"/>
</dbReference>
<feature type="domain" description="Aldehyde oxidase/xanthine dehydrogenase a/b hammerhead" evidence="4">
    <location>
        <begin position="43"/>
        <end position="158"/>
    </location>
</feature>
<dbReference type="InterPro" id="IPR016208">
    <property type="entry name" value="Ald_Oxase/xanthine_DH-like"/>
</dbReference>
<reference evidence="5 6" key="1">
    <citation type="submission" date="2022-04" db="EMBL/GenBank/DDBJ databases">
        <title>Genome draft of Actinomadura sp. ATCC 31491.</title>
        <authorList>
            <person name="Shi X."/>
            <person name="Du Y."/>
        </authorList>
    </citation>
    <scope>NUCLEOTIDE SEQUENCE [LARGE SCALE GENOMIC DNA]</scope>
    <source>
        <strain evidence="5 6">ATCC 31491</strain>
    </source>
</reference>
<dbReference type="SUPFAM" id="SSF56003">
    <property type="entry name" value="Molybdenum cofactor-binding domain"/>
    <property type="match status" value="1"/>
</dbReference>
<proteinExistence type="predicted"/>
<dbReference type="SUPFAM" id="SSF54665">
    <property type="entry name" value="CO dehydrogenase molybdoprotein N-domain-like"/>
    <property type="match status" value="1"/>
</dbReference>
<dbReference type="InterPro" id="IPR046867">
    <property type="entry name" value="AldOxase/xan_DH_MoCoBD2"/>
</dbReference>
<dbReference type="InterPro" id="IPR008274">
    <property type="entry name" value="AldOxase/xan_DH_MoCoBD1"/>
</dbReference>
<evidence type="ECO:0000256" key="3">
    <source>
        <dbReference type="SAM" id="MobiDB-lite"/>
    </source>
</evidence>
<gene>
    <name evidence="5" type="ORF">MF672_047625</name>
</gene>
<dbReference type="InterPro" id="IPR037165">
    <property type="entry name" value="AldOxase/xan_DH_Mopterin-bd_sf"/>
</dbReference>
<evidence type="ECO:0000313" key="6">
    <source>
        <dbReference type="Proteomes" id="UP001317259"/>
    </source>
</evidence>
<keyword evidence="1" id="KW-0500">Molybdenum</keyword>
<keyword evidence="6" id="KW-1185">Reference proteome</keyword>
<evidence type="ECO:0000313" key="5">
    <source>
        <dbReference type="EMBL" id="MCK2221426.1"/>
    </source>
</evidence>
<keyword evidence="2" id="KW-0560">Oxidoreductase</keyword>
<dbReference type="Gene3D" id="3.90.1170.50">
    <property type="entry name" value="Aldehyde oxidase/xanthine dehydrogenase, a/b hammerhead"/>
    <property type="match status" value="1"/>
</dbReference>
<organism evidence="5 6">
    <name type="scientific">Actinomadura luzonensis</name>
    <dbReference type="NCBI Taxonomy" id="2805427"/>
    <lineage>
        <taxon>Bacteria</taxon>
        <taxon>Bacillati</taxon>
        <taxon>Actinomycetota</taxon>
        <taxon>Actinomycetes</taxon>
        <taxon>Streptosporangiales</taxon>
        <taxon>Thermomonosporaceae</taxon>
        <taxon>Actinomadura</taxon>
    </lineage>
</organism>
<accession>A0ABT0GA03</accession>
<dbReference type="Proteomes" id="UP001317259">
    <property type="component" value="Unassembled WGS sequence"/>
</dbReference>
<dbReference type="SMART" id="SM01008">
    <property type="entry name" value="Ald_Xan_dh_C"/>
    <property type="match status" value="1"/>
</dbReference>
<dbReference type="Pfam" id="PF01315">
    <property type="entry name" value="Ald_Xan_dh_C"/>
    <property type="match status" value="1"/>
</dbReference>
<dbReference type="Pfam" id="PF20256">
    <property type="entry name" value="MoCoBD_2"/>
    <property type="match status" value="1"/>
</dbReference>
<dbReference type="Pfam" id="PF02738">
    <property type="entry name" value="MoCoBD_1"/>
    <property type="match status" value="1"/>
</dbReference>
<protein>
    <submittedName>
        <fullName evidence="5">Xanthine dehydrogenase family protein molybdopterin-binding subunit</fullName>
    </submittedName>
</protein>
<dbReference type="EMBL" id="JAKRKC020000003">
    <property type="protein sequence ID" value="MCK2221426.1"/>
    <property type="molecule type" value="Genomic_DNA"/>
</dbReference>